<keyword evidence="4 5" id="KW-0472">Membrane</keyword>
<gene>
    <name evidence="7" type="ORF">SAMN05421761_1028</name>
</gene>
<dbReference type="STRING" id="529505.SAMN05421761_1028"/>
<dbReference type="RefSeq" id="WP_076498196.1">
    <property type="nucleotide sequence ID" value="NZ_FTOP01000002.1"/>
</dbReference>
<organism evidence="7 8">
    <name type="scientific">Belliella pelovolcani</name>
    <dbReference type="NCBI Taxonomy" id="529505"/>
    <lineage>
        <taxon>Bacteria</taxon>
        <taxon>Pseudomonadati</taxon>
        <taxon>Bacteroidota</taxon>
        <taxon>Cytophagia</taxon>
        <taxon>Cytophagales</taxon>
        <taxon>Cyclobacteriaceae</taxon>
        <taxon>Belliella</taxon>
    </lineage>
</organism>
<dbReference type="EMBL" id="FTOP01000002">
    <property type="protein sequence ID" value="SIS59830.1"/>
    <property type="molecule type" value="Genomic_DNA"/>
</dbReference>
<comment type="subcellular location">
    <subcellularLocation>
        <location evidence="1">Membrane</location>
        <topology evidence="1">Multi-pass membrane protein</topology>
    </subcellularLocation>
</comment>
<dbReference type="GO" id="GO:0016020">
    <property type="term" value="C:membrane"/>
    <property type="evidence" value="ECO:0007669"/>
    <property type="project" value="UniProtKB-SubCell"/>
</dbReference>
<dbReference type="GO" id="GO:0030416">
    <property type="term" value="P:methylamine metabolic process"/>
    <property type="evidence" value="ECO:0007669"/>
    <property type="project" value="InterPro"/>
</dbReference>
<dbReference type="Pfam" id="PF07291">
    <property type="entry name" value="MauE"/>
    <property type="match status" value="1"/>
</dbReference>
<evidence type="ECO:0000256" key="4">
    <source>
        <dbReference type="ARBA" id="ARBA00023136"/>
    </source>
</evidence>
<evidence type="ECO:0000259" key="6">
    <source>
        <dbReference type="Pfam" id="PF07291"/>
    </source>
</evidence>
<feature type="domain" description="Methylamine utilisation protein MauE" evidence="6">
    <location>
        <begin position="9"/>
        <end position="133"/>
    </location>
</feature>
<feature type="transmembrane region" description="Helical" evidence="5">
    <location>
        <begin position="107"/>
        <end position="132"/>
    </location>
</feature>
<evidence type="ECO:0000313" key="7">
    <source>
        <dbReference type="EMBL" id="SIS59830.1"/>
    </source>
</evidence>
<proteinExistence type="predicted"/>
<feature type="transmembrane region" description="Helical" evidence="5">
    <location>
        <begin position="46"/>
        <end position="68"/>
    </location>
</feature>
<protein>
    <submittedName>
        <fullName evidence="7">DoxX protein</fullName>
    </submittedName>
</protein>
<evidence type="ECO:0000256" key="2">
    <source>
        <dbReference type="ARBA" id="ARBA00022692"/>
    </source>
</evidence>
<dbReference type="Proteomes" id="UP000186026">
    <property type="component" value="Unassembled WGS sequence"/>
</dbReference>
<accession>A0A1N7KEA9</accession>
<evidence type="ECO:0000256" key="3">
    <source>
        <dbReference type="ARBA" id="ARBA00022989"/>
    </source>
</evidence>
<reference evidence="8" key="1">
    <citation type="submission" date="2017-01" db="EMBL/GenBank/DDBJ databases">
        <authorList>
            <person name="Varghese N."/>
            <person name="Submissions S."/>
        </authorList>
    </citation>
    <scope>NUCLEOTIDE SEQUENCE [LARGE SCALE GENOMIC DNA]</scope>
    <source>
        <strain evidence="8">DSM 46698</strain>
    </source>
</reference>
<keyword evidence="8" id="KW-1185">Reference proteome</keyword>
<evidence type="ECO:0000256" key="1">
    <source>
        <dbReference type="ARBA" id="ARBA00004141"/>
    </source>
</evidence>
<dbReference type="OrthoDB" id="673785at2"/>
<evidence type="ECO:0000256" key="5">
    <source>
        <dbReference type="SAM" id="Phobius"/>
    </source>
</evidence>
<keyword evidence="3 5" id="KW-1133">Transmembrane helix</keyword>
<keyword evidence="2 5" id="KW-0812">Transmembrane</keyword>
<dbReference type="AlphaFoldDB" id="A0A1N7KEA9"/>
<feature type="transmembrane region" description="Helical" evidence="5">
    <location>
        <begin position="6"/>
        <end position="25"/>
    </location>
</feature>
<name>A0A1N7KEA9_9BACT</name>
<dbReference type="InterPro" id="IPR009908">
    <property type="entry name" value="Methylamine_util_MauE"/>
</dbReference>
<feature type="transmembrane region" description="Helical" evidence="5">
    <location>
        <begin position="74"/>
        <end position="95"/>
    </location>
</feature>
<sequence length="141" mass="16091">MGKSSYIIWQSIAYLLAFVFLYTGISKVYDFEGTRQAMHNQVFPNSVANFLLYFIIITELVLGMMLLFKPTQVVGIYGVFVMMMLFTLYVALVYFRIFDRVPCSCGGILSSIGWGEHLVLNLFLLGIAWIGVWRRGKGISY</sequence>
<evidence type="ECO:0000313" key="8">
    <source>
        <dbReference type="Proteomes" id="UP000186026"/>
    </source>
</evidence>